<reference evidence="3 4" key="1">
    <citation type="submission" date="2024-02" db="EMBL/GenBank/DDBJ databases">
        <authorList>
            <consortium name="ELIXIR-Norway"/>
            <consortium name="Elixir Norway"/>
        </authorList>
    </citation>
    <scope>NUCLEOTIDE SEQUENCE [LARGE SCALE GENOMIC DNA]</scope>
</reference>
<feature type="compositionally biased region" description="Polar residues" evidence="2">
    <location>
        <begin position="71"/>
        <end position="83"/>
    </location>
</feature>
<feature type="region of interest" description="Disordered" evidence="2">
    <location>
        <begin position="29"/>
        <end position="50"/>
    </location>
</feature>
<keyword evidence="4" id="KW-1185">Reference proteome</keyword>
<feature type="region of interest" description="Disordered" evidence="2">
    <location>
        <begin position="429"/>
        <end position="448"/>
    </location>
</feature>
<feature type="region of interest" description="Disordered" evidence="2">
    <location>
        <begin position="278"/>
        <end position="302"/>
    </location>
</feature>
<name>A0ABP0WQ53_9BRYO</name>
<gene>
    <name evidence="3" type="ORF">CSSPJE1EN1_LOCUS14461</name>
</gene>
<sequence>MARTGWCGKGFFCLGSTSRKNKKRIVPATRIHDGAAQSTHAWGPNGSPTSDAQNQFLFPSLLAPPSSPASYQNSMVPSSVQSPLNPPPCLNPQGSSRIPLETNSNMFAVGPYAHETALVSPPFLSTFTTAPSTAPFTPPPELAAHLTTPSSPDVPFAKLLASSLRDQHELARQPEEPYSTSSFPSPDYYRTQQDNLQAAYQFYPGSPLAHLISPAGGTGASTPFAAGGTTGTSTPCPEAENPTPLKVLPAVISTLPNLEHHLAESLQQCGLLESHTRVDDHRTGKGQENEESSEEKLDSYGNKRYTGSSYVLLNDSLDAGEDHPQSTANGFSKYLMFKGRATSSNLEEDMPDEDLLELPLLKGAEVLHQENHDMRTLNQFSCDDSEVSKKWSRSEENLLDYALSLLDGNDADMGQGAIGWGPVDTSLSRESELSIQSSNGPENQPEDDALTSLNVLPLFSGGGEPEVRTYEHQKGSIVEENIGSQVAADCQAVNPGCCSRCNELASQCEQLSAALRQAQEKHAERDREADDRDQQIKQLIQLLRSKGQQGFDFDNYLVKG</sequence>
<protein>
    <submittedName>
        <fullName evidence="3">Uncharacterized protein</fullName>
    </submittedName>
</protein>
<evidence type="ECO:0000256" key="1">
    <source>
        <dbReference type="SAM" id="Coils"/>
    </source>
</evidence>
<dbReference type="PANTHER" id="PTHR31798">
    <property type="entry name" value="HYDROXYPROLINE-RICH GLYCOPROTEIN-LIKE"/>
    <property type="match status" value="1"/>
</dbReference>
<evidence type="ECO:0000256" key="2">
    <source>
        <dbReference type="SAM" id="MobiDB-lite"/>
    </source>
</evidence>
<feature type="compositionally biased region" description="Polar residues" evidence="2">
    <location>
        <begin position="178"/>
        <end position="189"/>
    </location>
</feature>
<feature type="coiled-coil region" evidence="1">
    <location>
        <begin position="501"/>
        <end position="528"/>
    </location>
</feature>
<organism evidence="3 4">
    <name type="scientific">Sphagnum jensenii</name>
    <dbReference type="NCBI Taxonomy" id="128206"/>
    <lineage>
        <taxon>Eukaryota</taxon>
        <taxon>Viridiplantae</taxon>
        <taxon>Streptophyta</taxon>
        <taxon>Embryophyta</taxon>
        <taxon>Bryophyta</taxon>
        <taxon>Sphagnophytina</taxon>
        <taxon>Sphagnopsida</taxon>
        <taxon>Sphagnales</taxon>
        <taxon>Sphagnaceae</taxon>
        <taxon>Sphagnum</taxon>
    </lineage>
</organism>
<evidence type="ECO:0000313" key="3">
    <source>
        <dbReference type="EMBL" id="CAK9268983.1"/>
    </source>
</evidence>
<dbReference type="EMBL" id="OZ020097">
    <property type="protein sequence ID" value="CAK9268983.1"/>
    <property type="molecule type" value="Genomic_DNA"/>
</dbReference>
<proteinExistence type="predicted"/>
<evidence type="ECO:0000313" key="4">
    <source>
        <dbReference type="Proteomes" id="UP001497444"/>
    </source>
</evidence>
<feature type="region of interest" description="Disordered" evidence="2">
    <location>
        <begin position="167"/>
        <end position="189"/>
    </location>
</feature>
<feature type="region of interest" description="Disordered" evidence="2">
    <location>
        <begin position="68"/>
        <end position="97"/>
    </location>
</feature>
<accession>A0ABP0WQ53</accession>
<dbReference type="InterPro" id="IPR040420">
    <property type="entry name" value="At1g76660-like"/>
</dbReference>
<feature type="compositionally biased region" description="Polar residues" evidence="2">
    <location>
        <begin position="36"/>
        <end position="50"/>
    </location>
</feature>
<keyword evidence="1" id="KW-0175">Coiled coil</keyword>
<feature type="compositionally biased region" description="Polar residues" evidence="2">
    <location>
        <begin position="433"/>
        <end position="442"/>
    </location>
</feature>
<dbReference type="PANTHER" id="PTHR31798:SF10">
    <property type="entry name" value="OS02G0822000 PROTEIN"/>
    <property type="match status" value="1"/>
</dbReference>
<dbReference type="Proteomes" id="UP001497444">
    <property type="component" value="Chromosome 2"/>
</dbReference>
<feature type="compositionally biased region" description="Basic and acidic residues" evidence="2">
    <location>
        <begin position="278"/>
        <end position="298"/>
    </location>
</feature>